<dbReference type="Proteomes" id="UP001338582">
    <property type="component" value="Chromosome 7"/>
</dbReference>
<organism evidence="3 4">
    <name type="scientific">Australozyma saopauloensis</name>
    <dbReference type="NCBI Taxonomy" id="291208"/>
    <lineage>
        <taxon>Eukaryota</taxon>
        <taxon>Fungi</taxon>
        <taxon>Dikarya</taxon>
        <taxon>Ascomycota</taxon>
        <taxon>Saccharomycotina</taxon>
        <taxon>Pichiomycetes</taxon>
        <taxon>Metschnikowiaceae</taxon>
        <taxon>Australozyma</taxon>
    </lineage>
</organism>
<dbReference type="AlphaFoldDB" id="A0AAX4HGK3"/>
<reference evidence="3 4" key="1">
    <citation type="submission" date="2023-10" db="EMBL/GenBank/DDBJ databases">
        <title>Draft Genome Sequence of Candida saopaulonensis from a very Premature Infant with Sepsis.</title>
        <authorList>
            <person name="Ning Y."/>
            <person name="Dai R."/>
            <person name="Xiao M."/>
            <person name="Xu Y."/>
            <person name="Yan Q."/>
            <person name="Zhang L."/>
        </authorList>
    </citation>
    <scope>NUCLEOTIDE SEQUENCE [LARGE SCALE GENOMIC DNA]</scope>
    <source>
        <strain evidence="3 4">19XY460</strain>
    </source>
</reference>
<feature type="region of interest" description="Disordered" evidence="1">
    <location>
        <begin position="323"/>
        <end position="352"/>
    </location>
</feature>
<dbReference type="RefSeq" id="XP_062880114.1">
    <property type="nucleotide sequence ID" value="XM_063024044.1"/>
</dbReference>
<evidence type="ECO:0008006" key="5">
    <source>
        <dbReference type="Google" id="ProtNLM"/>
    </source>
</evidence>
<sequence length="352" mass="37055">MKLSTTALVAVLLSTAAVSAAPTQITAEKIDTNSLVKKSDINDVMALIEQLGQNNQKRALIEDEAQLLELATRDQSLLAQLITALLNSGLIGDIWKILTTDQQLKSLVVGMVKSAIKGAIAQGPALIQAVWQSGLLQTIFKDIFQNGELRPLLFSAAKAIFSSGLNLLKAFLAMRNGGSTGTTPAPSTGSGAAAKRELDTDASDNVIRLFDLSQLGDDDFIDKRDMLAVAQQVYTAIKNTGLVQGLVQKALADPQASISLLTNVLKKGWVLGTDVYNWANQSGILQSGLKWLGANGATYASDVAQFLGNQIAQGKASVSDIDNAQPISGGTTTPTAAAAAPAASGYKQRRNY</sequence>
<dbReference type="KEGG" id="asau:88176194"/>
<dbReference type="EMBL" id="CP138900">
    <property type="protein sequence ID" value="WPK27737.1"/>
    <property type="molecule type" value="Genomic_DNA"/>
</dbReference>
<evidence type="ECO:0000313" key="3">
    <source>
        <dbReference type="EMBL" id="WPK27737.1"/>
    </source>
</evidence>
<keyword evidence="4" id="KW-1185">Reference proteome</keyword>
<dbReference type="GeneID" id="88176194"/>
<feature type="signal peptide" evidence="2">
    <location>
        <begin position="1"/>
        <end position="20"/>
    </location>
</feature>
<feature type="chain" id="PRO_5043679761" description="Opaque-phase-specific protein OP4" evidence="2">
    <location>
        <begin position="21"/>
        <end position="352"/>
    </location>
</feature>
<keyword evidence="2" id="KW-0732">Signal</keyword>
<evidence type="ECO:0000256" key="1">
    <source>
        <dbReference type="SAM" id="MobiDB-lite"/>
    </source>
</evidence>
<gene>
    <name evidence="3" type="ORF">PUMCH_005135</name>
</gene>
<proteinExistence type="predicted"/>
<evidence type="ECO:0000256" key="2">
    <source>
        <dbReference type="SAM" id="SignalP"/>
    </source>
</evidence>
<protein>
    <recommendedName>
        <fullName evidence="5">Opaque-phase-specific protein OP4</fullName>
    </recommendedName>
</protein>
<evidence type="ECO:0000313" key="4">
    <source>
        <dbReference type="Proteomes" id="UP001338582"/>
    </source>
</evidence>
<name>A0AAX4HGK3_9ASCO</name>
<accession>A0AAX4HGK3</accession>
<feature type="compositionally biased region" description="Low complexity" evidence="1">
    <location>
        <begin position="331"/>
        <end position="343"/>
    </location>
</feature>